<dbReference type="EMBL" id="VDGG01000038">
    <property type="protein sequence ID" value="TQR09698.1"/>
    <property type="molecule type" value="Genomic_DNA"/>
</dbReference>
<reference evidence="6 7" key="1">
    <citation type="submission" date="2019-05" db="EMBL/GenBank/DDBJ databases">
        <title>Psychrobacillus vulpis sp. nov., a new species isolated from feces of a red fox that inhabits in The Tablas de Daimiel Natural Park, Albacete, Spain.</title>
        <authorList>
            <person name="Rodriguez M."/>
            <person name="Reina J.C."/>
            <person name="Bejar V."/>
            <person name="Llamas I."/>
        </authorList>
    </citation>
    <scope>NUCLEOTIDE SEQUENCE [LARGE SCALE GENOMIC DNA]</scope>
    <source>
        <strain evidence="6 7">NHI-2</strain>
    </source>
</reference>
<dbReference type="GO" id="GO:0005886">
    <property type="term" value="C:plasma membrane"/>
    <property type="evidence" value="ECO:0007669"/>
    <property type="project" value="UniProtKB-SubCell"/>
</dbReference>
<protein>
    <recommendedName>
        <fullName evidence="5">Fe/B12 periplasmic-binding domain-containing protein</fullName>
    </recommendedName>
</protein>
<dbReference type="GO" id="GO:0030288">
    <property type="term" value="C:outer membrane-bounded periplasmic space"/>
    <property type="evidence" value="ECO:0007669"/>
    <property type="project" value="TreeGrafter"/>
</dbReference>
<dbReference type="OrthoDB" id="2241086at2"/>
<comment type="subcellular location">
    <subcellularLocation>
        <location evidence="1">Cell membrane</location>
        <topology evidence="1">Lipid-anchor</topology>
    </subcellularLocation>
</comment>
<evidence type="ECO:0000259" key="5">
    <source>
        <dbReference type="PROSITE" id="PS50983"/>
    </source>
</evidence>
<sequence>MLPEFAGDYVIFSKNPDVDNSFMETDLWKNIPAVKNNQVFEINTKASTYSDPITLEYLLELFEKSFLQN</sequence>
<evidence type="ECO:0000313" key="7">
    <source>
        <dbReference type="Proteomes" id="UP000318937"/>
    </source>
</evidence>
<evidence type="ECO:0000256" key="2">
    <source>
        <dbReference type="ARBA" id="ARBA00008814"/>
    </source>
</evidence>
<proteinExistence type="inferred from homology"/>
<accession>A0A544SWX1</accession>
<dbReference type="InterPro" id="IPR051313">
    <property type="entry name" value="Bact_iron-sidero_bind"/>
</dbReference>
<gene>
    <name evidence="6" type="ORF">FG383_15685</name>
</gene>
<dbReference type="AlphaFoldDB" id="A0A544SWX1"/>
<dbReference type="Gene3D" id="3.40.50.1980">
    <property type="entry name" value="Nitrogenase molybdenum iron protein domain"/>
    <property type="match status" value="1"/>
</dbReference>
<keyword evidence="3" id="KW-0813">Transport</keyword>
<evidence type="ECO:0000256" key="4">
    <source>
        <dbReference type="ARBA" id="ARBA00022729"/>
    </source>
</evidence>
<comment type="similarity">
    <text evidence="2">Belongs to the bacterial solute-binding protein 8 family.</text>
</comment>
<name>A0A544SWX1_9BACI</name>
<evidence type="ECO:0000313" key="6">
    <source>
        <dbReference type="EMBL" id="TQR09698.1"/>
    </source>
</evidence>
<dbReference type="Proteomes" id="UP000318937">
    <property type="component" value="Unassembled WGS sequence"/>
</dbReference>
<dbReference type="PANTHER" id="PTHR30532:SF26">
    <property type="entry name" value="IRON(3+)-HYDROXAMATE-BINDING PROTEIN FHUD"/>
    <property type="match status" value="1"/>
</dbReference>
<dbReference type="SUPFAM" id="SSF53807">
    <property type="entry name" value="Helical backbone' metal receptor"/>
    <property type="match status" value="1"/>
</dbReference>
<evidence type="ECO:0000256" key="1">
    <source>
        <dbReference type="ARBA" id="ARBA00004193"/>
    </source>
</evidence>
<keyword evidence="4" id="KW-0732">Signal</keyword>
<dbReference type="PANTHER" id="PTHR30532">
    <property type="entry name" value="IRON III DICITRATE-BINDING PERIPLASMIC PROTEIN"/>
    <property type="match status" value="1"/>
</dbReference>
<keyword evidence="7" id="KW-1185">Reference proteome</keyword>
<comment type="caution">
    <text evidence="6">The sequence shown here is derived from an EMBL/GenBank/DDBJ whole genome shotgun (WGS) entry which is preliminary data.</text>
</comment>
<organism evidence="6 7">
    <name type="scientific">Psychrobacillus soli</name>
    <dbReference type="NCBI Taxonomy" id="1543965"/>
    <lineage>
        <taxon>Bacteria</taxon>
        <taxon>Bacillati</taxon>
        <taxon>Bacillota</taxon>
        <taxon>Bacilli</taxon>
        <taxon>Bacillales</taxon>
        <taxon>Bacillaceae</taxon>
        <taxon>Psychrobacillus</taxon>
    </lineage>
</organism>
<dbReference type="PROSITE" id="PS50983">
    <property type="entry name" value="FE_B12_PBP"/>
    <property type="match status" value="1"/>
</dbReference>
<evidence type="ECO:0000256" key="3">
    <source>
        <dbReference type="ARBA" id="ARBA00022448"/>
    </source>
</evidence>
<dbReference type="InterPro" id="IPR002491">
    <property type="entry name" value="ABC_transptr_periplasmic_BD"/>
</dbReference>
<feature type="domain" description="Fe/B12 periplasmic-binding" evidence="5">
    <location>
        <begin position="1"/>
        <end position="69"/>
    </location>
</feature>
<dbReference type="GO" id="GO:1901678">
    <property type="term" value="P:iron coordination entity transport"/>
    <property type="evidence" value="ECO:0007669"/>
    <property type="project" value="UniProtKB-ARBA"/>
</dbReference>